<keyword evidence="1" id="KW-0812">Transmembrane</keyword>
<dbReference type="Proteomes" id="UP000272015">
    <property type="component" value="Unassembled WGS sequence"/>
</dbReference>
<name>A0A3A5MFL7_9MICO</name>
<accession>A0A3A5MFL7</accession>
<comment type="caution">
    <text evidence="2">The sequence shown here is derived from an EMBL/GenBank/DDBJ whole genome shotgun (WGS) entry which is preliminary data.</text>
</comment>
<organism evidence="2 3">
    <name type="scientific">Cryobacterium melibiosiphilum</name>
    <dbReference type="NCBI Taxonomy" id="995039"/>
    <lineage>
        <taxon>Bacteria</taxon>
        <taxon>Bacillati</taxon>
        <taxon>Actinomycetota</taxon>
        <taxon>Actinomycetes</taxon>
        <taxon>Micrococcales</taxon>
        <taxon>Microbacteriaceae</taxon>
        <taxon>Cryobacterium</taxon>
    </lineage>
</organism>
<evidence type="ECO:0000313" key="2">
    <source>
        <dbReference type="EMBL" id="RJT86207.1"/>
    </source>
</evidence>
<reference evidence="2 3" key="1">
    <citation type="submission" date="2018-09" db="EMBL/GenBank/DDBJ databases">
        <title>Novel species of Cryobacterium.</title>
        <authorList>
            <person name="Liu Q."/>
            <person name="Xin Y.-H."/>
        </authorList>
    </citation>
    <scope>NUCLEOTIDE SEQUENCE [LARGE SCALE GENOMIC DNA]</scope>
    <source>
        <strain evidence="2 3">Hh39</strain>
    </source>
</reference>
<keyword evidence="1" id="KW-1133">Transmembrane helix</keyword>
<evidence type="ECO:0000256" key="1">
    <source>
        <dbReference type="SAM" id="Phobius"/>
    </source>
</evidence>
<evidence type="ECO:0000313" key="3">
    <source>
        <dbReference type="Proteomes" id="UP000272015"/>
    </source>
</evidence>
<proteinExistence type="predicted"/>
<feature type="transmembrane region" description="Helical" evidence="1">
    <location>
        <begin position="12"/>
        <end position="35"/>
    </location>
</feature>
<sequence>MTIAPTSLLKRFPLRAVLASGAVLGLGTILTFAAFTDEGSVSAEFSTGNVDIAFDGGAQGTPTPYVSKLAVTDAKIGTTVYRPLIVNNLGTIDFSYTVAPKVDTAVTTNSMWLAAALNISVIRVSALDDCKDDGVGFRAVEAAAAAAGTPLVTVPVSAVNTLVLPVSPILAGTKSTLAAPVRDIFCFRVALPGATGGTVAENNAEDSKLMNKTLRLRFDFVATQTAVK</sequence>
<keyword evidence="1" id="KW-0472">Membrane</keyword>
<dbReference type="OrthoDB" id="4470249at2"/>
<dbReference type="AlphaFoldDB" id="A0A3A5MFL7"/>
<keyword evidence="3" id="KW-1185">Reference proteome</keyword>
<dbReference type="EMBL" id="QZVS01000094">
    <property type="protein sequence ID" value="RJT86207.1"/>
    <property type="molecule type" value="Genomic_DNA"/>
</dbReference>
<evidence type="ECO:0008006" key="4">
    <source>
        <dbReference type="Google" id="ProtNLM"/>
    </source>
</evidence>
<gene>
    <name evidence="2" type="ORF">D6T64_18245</name>
</gene>
<protein>
    <recommendedName>
        <fullName evidence="4">SipW-cognate class signal peptide</fullName>
    </recommendedName>
</protein>
<dbReference type="RefSeq" id="WP_147364611.1">
    <property type="nucleotide sequence ID" value="NZ_JBHSQA010000015.1"/>
</dbReference>